<dbReference type="AlphaFoldDB" id="A0A7S2S3Z4"/>
<reference evidence="4" key="1">
    <citation type="submission" date="2021-01" db="EMBL/GenBank/DDBJ databases">
        <authorList>
            <person name="Corre E."/>
            <person name="Pelletier E."/>
            <person name="Niang G."/>
            <person name="Scheremetjew M."/>
            <person name="Finn R."/>
            <person name="Kale V."/>
            <person name="Holt S."/>
            <person name="Cochrane G."/>
            <person name="Meng A."/>
            <person name="Brown T."/>
            <person name="Cohen L."/>
        </authorList>
    </citation>
    <scope>NUCLEOTIDE SEQUENCE</scope>
    <source>
        <strain evidence="4">NY070348D</strain>
    </source>
</reference>
<dbReference type="InterPro" id="IPR019560">
    <property type="entry name" value="Mitochondrial_18_kDa_protein"/>
</dbReference>
<proteinExistence type="inferred from homology"/>
<dbReference type="PANTHER" id="PTHR11001:SF2">
    <property type="entry name" value="MITOCHONDRIAL FISSION PROCESS PROTEIN 1"/>
    <property type="match status" value="1"/>
</dbReference>
<comment type="similarity">
    <text evidence="1">Belongs to the MTFP1 family.</text>
</comment>
<dbReference type="GO" id="GO:0000266">
    <property type="term" value="P:mitochondrial fission"/>
    <property type="evidence" value="ECO:0007669"/>
    <property type="project" value="TreeGrafter"/>
</dbReference>
<dbReference type="PANTHER" id="PTHR11001">
    <property type="entry name" value="MITOCHONDRIAL FISSION PROCESS PROTEIN 1"/>
    <property type="match status" value="1"/>
</dbReference>
<evidence type="ECO:0000256" key="1">
    <source>
        <dbReference type="ARBA" id="ARBA00009224"/>
    </source>
</evidence>
<evidence type="ECO:0000256" key="2">
    <source>
        <dbReference type="ARBA" id="ARBA00017835"/>
    </source>
</evidence>
<name>A0A7S2S3Z4_9STRA</name>
<organism evidence="4">
    <name type="scientific">Mucochytrium quahogii</name>
    <dbReference type="NCBI Taxonomy" id="96639"/>
    <lineage>
        <taxon>Eukaryota</taxon>
        <taxon>Sar</taxon>
        <taxon>Stramenopiles</taxon>
        <taxon>Bigyra</taxon>
        <taxon>Labyrinthulomycetes</taxon>
        <taxon>Thraustochytrida</taxon>
        <taxon>Thraustochytriidae</taxon>
        <taxon>Mucochytrium</taxon>
    </lineage>
</organism>
<gene>
    <name evidence="4" type="ORF">QSP1433_LOCUS10060</name>
</gene>
<accession>A0A7S2S3Z4</accession>
<dbReference type="Pfam" id="PF10558">
    <property type="entry name" value="MTP18"/>
    <property type="match status" value="1"/>
</dbReference>
<dbReference type="EMBL" id="HBHK01016039">
    <property type="protein sequence ID" value="CAD9688927.1"/>
    <property type="molecule type" value="Transcribed_RNA"/>
</dbReference>
<dbReference type="GO" id="GO:0005739">
    <property type="term" value="C:mitochondrion"/>
    <property type="evidence" value="ECO:0007669"/>
    <property type="project" value="TreeGrafter"/>
</dbReference>
<evidence type="ECO:0000313" key="4">
    <source>
        <dbReference type="EMBL" id="CAD9688927.1"/>
    </source>
</evidence>
<protein>
    <recommendedName>
        <fullName evidence="2">Mitochondrial fission process protein 1</fullName>
    </recommendedName>
    <alternativeName>
        <fullName evidence="3">Mitochondrial 18 kDa protein</fullName>
    </alternativeName>
</protein>
<evidence type="ECO:0000256" key="3">
    <source>
        <dbReference type="ARBA" id="ARBA00029631"/>
    </source>
</evidence>
<sequence length="223" mass="24038">MSSGSEGAIGKADGNVSAGVDCAVGSVLEGVPGGVESMAKGGDGNGLSWFEEMEAEAEAVLEDSPLRVFGYAGRIGRLAALALSRGSRYIAYSSDVGEAFRPVVDPKYIRIGYGVAITYVCTDIALYTHRAYEQGKDTTRAFIHQTTFQTLASLALPSLVIHQGVHLSQKAFTKMGRFQRYGPVVTGLLMIPLMPPLVDEPVEHLVDMAFEKYWPEASKEKEE</sequence>